<accession>A0A9X4AYK9</accession>
<dbReference type="EMBL" id="JAMRYU010000001">
    <property type="protein sequence ID" value="MDC4238655.1"/>
    <property type="molecule type" value="Genomic_DNA"/>
</dbReference>
<dbReference type="RefSeq" id="WP_099345915.1">
    <property type="nucleotide sequence ID" value="NZ_CAXSLY010000003.1"/>
</dbReference>
<proteinExistence type="predicted"/>
<dbReference type="AlphaFoldDB" id="A0A9X4AYK9"/>
<reference evidence="1" key="1">
    <citation type="submission" date="2022-05" db="EMBL/GenBank/DDBJ databases">
        <title>Draft genome sequence of Clostridium tertium strain CP3 isolated from Peru.</title>
        <authorList>
            <person name="Hurtado R."/>
            <person name="Lima L."/>
            <person name="Sousa T."/>
            <person name="Jaiswal A.K."/>
            <person name="Tiwari S."/>
            <person name="Maturrano L."/>
            <person name="Brenig B."/>
            <person name="Azevedo V."/>
        </authorList>
    </citation>
    <scope>NUCLEOTIDE SEQUENCE</scope>
    <source>
        <strain evidence="1">CP3</strain>
    </source>
</reference>
<gene>
    <name evidence="1" type="ORF">NE398_00510</name>
</gene>
<sequence length="171" mass="20289">MNRKFIFIILLLITLTNIFTVYHLSKAKNKISALEYDLLNFKNESDKSNELYDLRNQLDNMLHITINSLIQKDFQTIQNNFYKNCEFTGSSIIFNHEETNKNIKFIIPDTDINLRQRAFDLISENEYISIYEILDSGYKNEPKYSDRIYTLNVKFIFDNTSWKIASISIDE</sequence>
<name>A0A9X4AYK9_9CLOT</name>
<organism evidence="1 2">
    <name type="scientific">Clostridium tertium</name>
    <dbReference type="NCBI Taxonomy" id="1559"/>
    <lineage>
        <taxon>Bacteria</taxon>
        <taxon>Bacillati</taxon>
        <taxon>Bacillota</taxon>
        <taxon>Clostridia</taxon>
        <taxon>Eubacteriales</taxon>
        <taxon>Clostridiaceae</taxon>
        <taxon>Clostridium</taxon>
    </lineage>
</organism>
<evidence type="ECO:0000313" key="1">
    <source>
        <dbReference type="EMBL" id="MDC4238655.1"/>
    </source>
</evidence>
<comment type="caution">
    <text evidence="1">The sequence shown here is derived from an EMBL/GenBank/DDBJ whole genome shotgun (WGS) entry which is preliminary data.</text>
</comment>
<keyword evidence="2" id="KW-1185">Reference proteome</keyword>
<dbReference type="Proteomes" id="UP001141183">
    <property type="component" value="Unassembled WGS sequence"/>
</dbReference>
<evidence type="ECO:0000313" key="2">
    <source>
        <dbReference type="Proteomes" id="UP001141183"/>
    </source>
</evidence>
<protein>
    <submittedName>
        <fullName evidence="1">Uncharacterized protein</fullName>
    </submittedName>
</protein>